<reference evidence="1 2" key="1">
    <citation type="submission" date="2017-01" db="EMBL/GenBank/DDBJ databases">
        <authorList>
            <person name="Mah S.A."/>
            <person name="Swanson W.J."/>
            <person name="Moy G.W."/>
            <person name="Vacquier V.D."/>
        </authorList>
    </citation>
    <scope>NUCLEOTIDE SEQUENCE [LARGE SCALE GENOMIC DNA]</scope>
    <source>
        <strain evidence="1 2">DSM 18014</strain>
    </source>
</reference>
<name>A0A1N7JVV0_9FLAO</name>
<dbReference type="STRING" id="373672.SAMN05421785_101132"/>
<dbReference type="OrthoDB" id="1264698at2"/>
<dbReference type="RefSeq" id="WP_076390032.1">
    <property type="nucleotide sequence ID" value="NZ_FTOV01000001.1"/>
</dbReference>
<gene>
    <name evidence="1" type="ORF">SAMN05421785_101132</name>
</gene>
<organism evidence="1 2">
    <name type="scientific">Chryseobacterium gambrini</name>
    <dbReference type="NCBI Taxonomy" id="373672"/>
    <lineage>
        <taxon>Bacteria</taxon>
        <taxon>Pseudomonadati</taxon>
        <taxon>Bacteroidota</taxon>
        <taxon>Flavobacteriia</taxon>
        <taxon>Flavobacteriales</taxon>
        <taxon>Weeksellaceae</taxon>
        <taxon>Chryseobacterium group</taxon>
        <taxon>Chryseobacterium</taxon>
    </lineage>
</organism>
<evidence type="ECO:0000313" key="1">
    <source>
        <dbReference type="EMBL" id="SIS53450.1"/>
    </source>
</evidence>
<dbReference type="EMBL" id="FTOV01000001">
    <property type="protein sequence ID" value="SIS53450.1"/>
    <property type="molecule type" value="Genomic_DNA"/>
</dbReference>
<sequence length="184" mass="22164">MIQLLEILGKDYESLKDVIIRTDFDSETLESFSKAGINAPVSEGKFNEDLYFFTFKIETYKIEFLRNKICQIDFIGDKNKTLEIIDYLRTIKDFEFKFISRQQVEETEWEIMDDNTEEESFTEFKRKRFEFDPSSQFDANNIDKYSFMAFRSDDVNIIIKEEFTENRPFFVFEIYKSPNIEDFN</sequence>
<evidence type="ECO:0000313" key="2">
    <source>
        <dbReference type="Proteomes" id="UP000185781"/>
    </source>
</evidence>
<accession>A0A1N7JVV0</accession>
<proteinExistence type="predicted"/>
<dbReference type="Proteomes" id="UP000185781">
    <property type="component" value="Unassembled WGS sequence"/>
</dbReference>
<protein>
    <submittedName>
        <fullName evidence="1">Uncharacterized protein</fullName>
    </submittedName>
</protein>
<dbReference type="AlphaFoldDB" id="A0A1N7JVV0"/>